<feature type="chain" id="PRO_5047399443" evidence="2">
    <location>
        <begin position="32"/>
        <end position="134"/>
    </location>
</feature>
<evidence type="ECO:0000256" key="2">
    <source>
        <dbReference type="SAM" id="SignalP"/>
    </source>
</evidence>
<dbReference type="EMBL" id="BAABBB010000013">
    <property type="protein sequence ID" value="GAA3537846.1"/>
    <property type="molecule type" value="Genomic_DNA"/>
</dbReference>
<name>A0ABP6VRY0_9ACTN</name>
<sequence>MHKPLMVAISSLAGVTAAGVAVSVLAWPAQASGDDTQLAFKREQDTPDVVLVDDDDPDDDPTGADTGTRTRTGTSTGAVTNTRGDDSRTGARSGRDDSRTGRAVRDWTNDGPGPKVRDWTRNHTNDNSRHNTRG</sequence>
<feature type="compositionally biased region" description="Acidic residues" evidence="1">
    <location>
        <begin position="51"/>
        <end position="62"/>
    </location>
</feature>
<feature type="signal peptide" evidence="2">
    <location>
        <begin position="1"/>
        <end position="31"/>
    </location>
</feature>
<feature type="region of interest" description="Disordered" evidence="1">
    <location>
        <begin position="42"/>
        <end position="134"/>
    </location>
</feature>
<feature type="compositionally biased region" description="Low complexity" evidence="1">
    <location>
        <begin position="63"/>
        <end position="82"/>
    </location>
</feature>
<feature type="compositionally biased region" description="Basic and acidic residues" evidence="1">
    <location>
        <begin position="83"/>
        <end position="108"/>
    </location>
</feature>
<evidence type="ECO:0000313" key="3">
    <source>
        <dbReference type="EMBL" id="GAA3537846.1"/>
    </source>
</evidence>
<proteinExistence type="predicted"/>
<evidence type="ECO:0000256" key="1">
    <source>
        <dbReference type="SAM" id="MobiDB-lite"/>
    </source>
</evidence>
<keyword evidence="2" id="KW-0732">Signal</keyword>
<dbReference type="Proteomes" id="UP001500301">
    <property type="component" value="Unassembled WGS sequence"/>
</dbReference>
<comment type="caution">
    <text evidence="3">The sequence shown here is derived from an EMBL/GenBank/DDBJ whole genome shotgun (WGS) entry which is preliminary data.</text>
</comment>
<keyword evidence="4" id="KW-1185">Reference proteome</keyword>
<reference evidence="4" key="1">
    <citation type="journal article" date="2019" name="Int. J. Syst. Evol. Microbiol.">
        <title>The Global Catalogue of Microorganisms (GCM) 10K type strain sequencing project: providing services to taxonomists for standard genome sequencing and annotation.</title>
        <authorList>
            <consortium name="The Broad Institute Genomics Platform"/>
            <consortium name="The Broad Institute Genome Sequencing Center for Infectious Disease"/>
            <person name="Wu L."/>
            <person name="Ma J."/>
        </authorList>
    </citation>
    <scope>NUCLEOTIDE SEQUENCE [LARGE SCALE GENOMIC DNA]</scope>
    <source>
        <strain evidence="4">JCM 17460</strain>
    </source>
</reference>
<accession>A0ABP6VRY0</accession>
<feature type="compositionally biased region" description="Basic and acidic residues" evidence="1">
    <location>
        <begin position="115"/>
        <end position="134"/>
    </location>
</feature>
<dbReference type="RefSeq" id="WP_218234255.1">
    <property type="nucleotide sequence ID" value="NZ_BAABBB010000013.1"/>
</dbReference>
<organism evidence="3 4">
    <name type="scientific">Nocardioides daeguensis</name>
    <dbReference type="NCBI Taxonomy" id="908359"/>
    <lineage>
        <taxon>Bacteria</taxon>
        <taxon>Bacillati</taxon>
        <taxon>Actinomycetota</taxon>
        <taxon>Actinomycetes</taxon>
        <taxon>Propionibacteriales</taxon>
        <taxon>Nocardioidaceae</taxon>
        <taxon>Nocardioides</taxon>
    </lineage>
</organism>
<protein>
    <submittedName>
        <fullName evidence="3">Uncharacterized protein</fullName>
    </submittedName>
</protein>
<evidence type="ECO:0000313" key="4">
    <source>
        <dbReference type="Proteomes" id="UP001500301"/>
    </source>
</evidence>
<gene>
    <name evidence="3" type="ORF">GCM10022263_26800</name>
</gene>